<feature type="transmembrane region" description="Helical" evidence="1">
    <location>
        <begin position="77"/>
        <end position="95"/>
    </location>
</feature>
<dbReference type="Proteomes" id="UP001333818">
    <property type="component" value="Unassembled WGS sequence"/>
</dbReference>
<dbReference type="EMBL" id="JAZBJZ010000072">
    <property type="protein sequence ID" value="MEE3718307.1"/>
    <property type="molecule type" value="Genomic_DNA"/>
</dbReference>
<feature type="transmembrane region" description="Helical" evidence="1">
    <location>
        <begin position="101"/>
        <end position="122"/>
    </location>
</feature>
<keyword evidence="3" id="KW-1185">Reference proteome</keyword>
<evidence type="ECO:0000313" key="2">
    <source>
        <dbReference type="EMBL" id="MEE3718307.1"/>
    </source>
</evidence>
<keyword evidence="1" id="KW-0472">Membrane</keyword>
<accession>A0AAW9PZ58</accession>
<feature type="transmembrane region" description="Helical" evidence="1">
    <location>
        <begin position="159"/>
        <end position="175"/>
    </location>
</feature>
<reference evidence="2" key="1">
    <citation type="submission" date="2024-01" db="EMBL/GenBank/DDBJ databases">
        <title>Bank of Algae and Cyanobacteria of the Azores (BACA) strain genomes.</title>
        <authorList>
            <person name="Luz R."/>
            <person name="Cordeiro R."/>
            <person name="Fonseca A."/>
            <person name="Goncalves V."/>
        </authorList>
    </citation>
    <scope>NUCLEOTIDE SEQUENCE</scope>
    <source>
        <strain evidence="2">BACA0141</strain>
    </source>
</reference>
<evidence type="ECO:0000313" key="3">
    <source>
        <dbReference type="Proteomes" id="UP001333818"/>
    </source>
</evidence>
<dbReference type="AlphaFoldDB" id="A0AAW9PZ58"/>
<keyword evidence="1" id="KW-1133">Transmembrane helix</keyword>
<gene>
    <name evidence="2" type="ORF">V2H45_16325</name>
</gene>
<sequence>MQGPLYKSARLTAKKVYQEKDLITRLQLLEEQQQHEYLDSRVEEIAKIKAELTEIEAIQSLRDSVLEIRYGSPISNLVQSGIGLILGWFLVRISVDAQSFLSYIPIAATFLIIITLGIILYIIRLNFRILYGMAELVVGCLTALRYLLPELNVDLPDQIFYLQFLGGLYIIVRGLDNVTKGLEAKDETTFWRILINRVKEFFHSISSDEINISD</sequence>
<keyword evidence="1" id="KW-0812">Transmembrane</keyword>
<organism evidence="2 3">
    <name type="scientific">Tumidithrix elongata BACA0141</name>
    <dbReference type="NCBI Taxonomy" id="2716417"/>
    <lineage>
        <taxon>Bacteria</taxon>
        <taxon>Bacillati</taxon>
        <taxon>Cyanobacteriota</taxon>
        <taxon>Cyanophyceae</taxon>
        <taxon>Pseudanabaenales</taxon>
        <taxon>Pseudanabaenaceae</taxon>
        <taxon>Tumidithrix</taxon>
        <taxon>Tumidithrix elongata</taxon>
    </lineage>
</organism>
<protein>
    <submittedName>
        <fullName evidence="2">Uncharacterized protein</fullName>
    </submittedName>
</protein>
<feature type="transmembrane region" description="Helical" evidence="1">
    <location>
        <begin position="129"/>
        <end position="147"/>
    </location>
</feature>
<proteinExistence type="predicted"/>
<evidence type="ECO:0000256" key="1">
    <source>
        <dbReference type="SAM" id="Phobius"/>
    </source>
</evidence>
<comment type="caution">
    <text evidence="2">The sequence shown here is derived from an EMBL/GenBank/DDBJ whole genome shotgun (WGS) entry which is preliminary data.</text>
</comment>
<name>A0AAW9PZ58_9CYAN</name>
<dbReference type="RefSeq" id="WP_330484740.1">
    <property type="nucleotide sequence ID" value="NZ_JAZBJZ010000072.1"/>
</dbReference>